<protein>
    <recommendedName>
        <fullName evidence="4">DUF3078 domain-containing protein</fullName>
    </recommendedName>
</protein>
<dbReference type="InterPro" id="IPR021428">
    <property type="entry name" value="DUF3078"/>
</dbReference>
<proteinExistence type="predicted"/>
<dbReference type="Proteomes" id="UP000267517">
    <property type="component" value="Chromosome I"/>
</dbReference>
<evidence type="ECO:0000256" key="1">
    <source>
        <dbReference type="SAM" id="SignalP"/>
    </source>
</evidence>
<sequence>MMKRNFLITLFLIMGLGAMAQVHHPISVRSDERPSMDKIQAYIDSLNSLKDSVFTSKNPKGRREQRLRRNDMRLFMPLTYYGNVAEGLFTRDRKENPVLSELMHLYLTRPDLVQGTDRMVQQQQTKLDDIKTPIHHDATLVEKVTERPVEPTTVPVEVMVKRPNFWTINGDYALQFLQNYVSGNWYKGGESNYSALASLVMQANYNNKQKVKWENRLELKYGMQSSRSDSLHSFKSTEDLIRLTSKLGLQATKRWYYTVQFVGNTQFSYSYRSNDPKVYSAFAAPLNINLSIGMDYSVDWMNHRLKGNFHLAPLAYNMKYTRMLELTRRLGIKDGKHFLHDFGSEFTVDLEWKLMESLTWKTRLYGYTTYKRTELEWENTFTFRFNRYISSRVFIYPRFDDGVRRDNDHAFWQLKEFASIGFQYSF</sequence>
<evidence type="ECO:0000313" key="3">
    <source>
        <dbReference type="Proteomes" id="UP000267517"/>
    </source>
</evidence>
<evidence type="ECO:0000313" key="2">
    <source>
        <dbReference type="EMBL" id="BBA28628.1"/>
    </source>
</evidence>
<feature type="chain" id="PRO_5012015704" description="DUF3078 domain-containing protein" evidence="1">
    <location>
        <begin position="21"/>
        <end position="426"/>
    </location>
</feature>
<feature type="signal peptide" evidence="1">
    <location>
        <begin position="1"/>
        <end position="20"/>
    </location>
</feature>
<dbReference type="AlphaFoldDB" id="A0A250KG42"/>
<dbReference type="EMBL" id="AP018049">
    <property type="protein sequence ID" value="BBA28628.1"/>
    <property type="molecule type" value="Genomic_DNA"/>
</dbReference>
<dbReference type="Pfam" id="PF11276">
    <property type="entry name" value="DUF3078"/>
    <property type="match status" value="1"/>
</dbReference>
<keyword evidence="1" id="KW-0732">Signal</keyword>
<accession>A0A250KG42</accession>
<organism evidence="2 3">
    <name type="scientific">Prevotella melaninogenica</name>
    <dbReference type="NCBI Taxonomy" id="28132"/>
    <lineage>
        <taxon>Bacteria</taxon>
        <taxon>Pseudomonadati</taxon>
        <taxon>Bacteroidota</taxon>
        <taxon>Bacteroidia</taxon>
        <taxon>Bacteroidales</taxon>
        <taxon>Prevotellaceae</taxon>
        <taxon>Prevotella</taxon>
    </lineage>
</organism>
<name>A0A250KG42_9BACT</name>
<gene>
    <name evidence="2" type="ORF">PMEL1_00532</name>
</gene>
<reference evidence="2 3" key="1">
    <citation type="submission" date="2017-05" db="EMBL/GenBank/DDBJ databases">
        <title>whole genome sequence of Prevotella melaninogenica GAI 07411.</title>
        <authorList>
            <person name="Kondo Y."/>
            <person name="Hoshino T."/>
        </authorList>
    </citation>
    <scope>NUCLEOTIDE SEQUENCE [LARGE SCALE GENOMIC DNA]</scope>
    <source>
        <strain evidence="2 3">GAI 07411</strain>
    </source>
</reference>
<evidence type="ECO:0008006" key="4">
    <source>
        <dbReference type="Google" id="ProtNLM"/>
    </source>
</evidence>